<reference evidence="2 3" key="1">
    <citation type="submission" date="2018-03" db="EMBL/GenBank/DDBJ databases">
        <authorList>
            <person name="Nguyen K."/>
            <person name="Fouts D."/>
            <person name="Sutton G."/>
        </authorList>
    </citation>
    <scope>NUCLEOTIDE SEQUENCE [LARGE SCALE GENOMIC DNA]</scope>
    <source>
        <strain evidence="2 3">AU17135</strain>
    </source>
</reference>
<accession>A0A8E2UT21</accession>
<sequence length="61" mass="6710">MLSTATSRSLLPVDLGPAPPRRPQPPAVIRRTSLDLRIVKPITNSEINVNPRHRFGDGITI</sequence>
<dbReference type="AlphaFoldDB" id="A0A8E2UT21"/>
<gene>
    <name evidence="2" type="ORF">C6P98_27800</name>
</gene>
<proteinExistence type="predicted"/>
<feature type="region of interest" description="Disordered" evidence="1">
    <location>
        <begin position="1"/>
        <end position="27"/>
    </location>
</feature>
<organism evidence="2 3">
    <name type="scientific">Burkholderia multivorans</name>
    <dbReference type="NCBI Taxonomy" id="87883"/>
    <lineage>
        <taxon>Bacteria</taxon>
        <taxon>Pseudomonadati</taxon>
        <taxon>Pseudomonadota</taxon>
        <taxon>Betaproteobacteria</taxon>
        <taxon>Burkholderiales</taxon>
        <taxon>Burkholderiaceae</taxon>
        <taxon>Burkholderia</taxon>
        <taxon>Burkholderia cepacia complex</taxon>
    </lineage>
</organism>
<protein>
    <submittedName>
        <fullName evidence="2">Uncharacterized protein</fullName>
    </submittedName>
</protein>
<comment type="caution">
    <text evidence="2">The sequence shown here is derived from an EMBL/GenBank/DDBJ whole genome shotgun (WGS) entry which is preliminary data.</text>
</comment>
<name>A0A8E2UT21_9BURK</name>
<evidence type="ECO:0000256" key="1">
    <source>
        <dbReference type="SAM" id="MobiDB-lite"/>
    </source>
</evidence>
<feature type="compositionally biased region" description="Pro residues" evidence="1">
    <location>
        <begin position="17"/>
        <end position="26"/>
    </location>
</feature>
<evidence type="ECO:0000313" key="2">
    <source>
        <dbReference type="EMBL" id="PRF18779.1"/>
    </source>
</evidence>
<evidence type="ECO:0000313" key="3">
    <source>
        <dbReference type="Proteomes" id="UP000237686"/>
    </source>
</evidence>
<dbReference type="EMBL" id="PVFZ01000068">
    <property type="protein sequence ID" value="PRF18779.1"/>
    <property type="molecule type" value="Genomic_DNA"/>
</dbReference>
<dbReference type="Proteomes" id="UP000237686">
    <property type="component" value="Unassembled WGS sequence"/>
</dbReference>